<protein>
    <recommendedName>
        <fullName evidence="5">HTH luxR-type domain-containing protein</fullName>
    </recommendedName>
</protein>
<evidence type="ECO:0000313" key="6">
    <source>
        <dbReference type="EMBL" id="GGH99259.1"/>
    </source>
</evidence>
<feature type="region of interest" description="Disordered" evidence="4">
    <location>
        <begin position="361"/>
        <end position="392"/>
    </location>
</feature>
<dbReference type="Proteomes" id="UP000643279">
    <property type="component" value="Unassembled WGS sequence"/>
</dbReference>
<evidence type="ECO:0000256" key="3">
    <source>
        <dbReference type="ARBA" id="ARBA00023163"/>
    </source>
</evidence>
<organism evidence="6 7">
    <name type="scientific">Arthrobacter liuii</name>
    <dbReference type="NCBI Taxonomy" id="1476996"/>
    <lineage>
        <taxon>Bacteria</taxon>
        <taxon>Bacillati</taxon>
        <taxon>Actinomycetota</taxon>
        <taxon>Actinomycetes</taxon>
        <taxon>Micrococcales</taxon>
        <taxon>Micrococcaceae</taxon>
        <taxon>Arthrobacter</taxon>
    </lineage>
</organism>
<dbReference type="InterPro" id="IPR000792">
    <property type="entry name" value="Tscrpt_reg_LuxR_C"/>
</dbReference>
<dbReference type="PRINTS" id="PR00038">
    <property type="entry name" value="HTHLUXR"/>
</dbReference>
<dbReference type="PROSITE" id="PS50043">
    <property type="entry name" value="HTH_LUXR_2"/>
    <property type="match status" value="1"/>
</dbReference>
<dbReference type="SMART" id="SM00421">
    <property type="entry name" value="HTH_LUXR"/>
    <property type="match status" value="1"/>
</dbReference>
<accession>A0ABQ2AVQ7</accession>
<reference evidence="7" key="1">
    <citation type="journal article" date="2019" name="Int. J. Syst. Evol. Microbiol.">
        <title>The Global Catalogue of Microorganisms (GCM) 10K type strain sequencing project: providing services to taxonomists for standard genome sequencing and annotation.</title>
        <authorList>
            <consortium name="The Broad Institute Genomics Platform"/>
            <consortium name="The Broad Institute Genome Sequencing Center for Infectious Disease"/>
            <person name="Wu L."/>
            <person name="Ma J."/>
        </authorList>
    </citation>
    <scope>NUCLEOTIDE SEQUENCE [LARGE SCALE GENOMIC DNA]</scope>
    <source>
        <strain evidence="7">CGMCC 1.12778</strain>
    </source>
</reference>
<keyword evidence="1" id="KW-0805">Transcription regulation</keyword>
<dbReference type="Pfam" id="PF00196">
    <property type="entry name" value="GerE"/>
    <property type="match status" value="1"/>
</dbReference>
<proteinExistence type="predicted"/>
<dbReference type="Gene3D" id="1.10.10.10">
    <property type="entry name" value="Winged helix-like DNA-binding domain superfamily/Winged helix DNA-binding domain"/>
    <property type="match status" value="1"/>
</dbReference>
<keyword evidence="2" id="KW-0238">DNA-binding</keyword>
<dbReference type="InterPro" id="IPR036388">
    <property type="entry name" value="WH-like_DNA-bd_sf"/>
</dbReference>
<dbReference type="SUPFAM" id="SSF46894">
    <property type="entry name" value="C-terminal effector domain of the bipartite response regulators"/>
    <property type="match status" value="1"/>
</dbReference>
<feature type="domain" description="HTH luxR-type" evidence="5">
    <location>
        <begin position="702"/>
        <end position="767"/>
    </location>
</feature>
<dbReference type="Pfam" id="PF25873">
    <property type="entry name" value="WHD_MalT"/>
    <property type="match status" value="1"/>
</dbReference>
<dbReference type="InterPro" id="IPR016032">
    <property type="entry name" value="Sig_transdc_resp-reg_C-effctor"/>
</dbReference>
<dbReference type="CDD" id="cd06170">
    <property type="entry name" value="LuxR_C_like"/>
    <property type="match status" value="1"/>
</dbReference>
<evidence type="ECO:0000259" key="5">
    <source>
        <dbReference type="PROSITE" id="PS50043"/>
    </source>
</evidence>
<keyword evidence="3" id="KW-0804">Transcription</keyword>
<dbReference type="PANTHER" id="PTHR44688">
    <property type="entry name" value="DNA-BINDING TRANSCRIPTIONAL ACTIVATOR DEVR_DOSR"/>
    <property type="match status" value="1"/>
</dbReference>
<feature type="compositionally biased region" description="Polar residues" evidence="4">
    <location>
        <begin position="376"/>
        <end position="392"/>
    </location>
</feature>
<name>A0ABQ2AVQ7_9MICC</name>
<dbReference type="InterPro" id="IPR059106">
    <property type="entry name" value="WHD_MalT"/>
</dbReference>
<evidence type="ECO:0000256" key="2">
    <source>
        <dbReference type="ARBA" id="ARBA00023125"/>
    </source>
</evidence>
<dbReference type="EMBL" id="BMFW01000020">
    <property type="protein sequence ID" value="GGH99259.1"/>
    <property type="molecule type" value="Genomic_DNA"/>
</dbReference>
<evidence type="ECO:0000313" key="7">
    <source>
        <dbReference type="Proteomes" id="UP000643279"/>
    </source>
</evidence>
<gene>
    <name evidence="6" type="ORF">GCM10007170_33690</name>
</gene>
<keyword evidence="7" id="KW-1185">Reference proteome</keyword>
<dbReference type="PANTHER" id="PTHR44688:SF16">
    <property type="entry name" value="DNA-BINDING TRANSCRIPTIONAL ACTIVATOR DEVR_DOSR"/>
    <property type="match status" value="1"/>
</dbReference>
<evidence type="ECO:0000256" key="1">
    <source>
        <dbReference type="ARBA" id="ARBA00023015"/>
    </source>
</evidence>
<evidence type="ECO:0000256" key="4">
    <source>
        <dbReference type="SAM" id="MobiDB-lite"/>
    </source>
</evidence>
<comment type="caution">
    <text evidence="6">The sequence shown here is derived from an EMBL/GenBank/DDBJ whole genome shotgun (WGS) entry which is preliminary data.</text>
</comment>
<sequence>MTALGKGLERDPAVSHDVLLSVLEHLTEPVALVIDDIQLAGTGLASGVVGMLATSAPQPLRLILSGRGHPPLQLERLRHGEGIGEFGAAELAFTRDEVAEFAVSLGYDPGFDAGPIWRRTHGWPVAVHAGLNTSVEGRNVPGGGPVSFGAPMPLADYIAEEILDQLDPPLANFILRATTCDWLGHRLAVQLQGGSDGGTLLEACRRDGLFIEEHEYGGGESMFRWQPLFAAQCRRILERRDPLLAERMHRVAARHYEDIDVCQSVAHALRGHAARQAVASLGEHWLEYLLFKGAGALEQVCRDLPSPWNEDPEILMVVSVCRALDGDSVAASELTQLALARTSVLDAVRRRKFDGFRALFEPLPPHGRPDERSPAGYSQPSSGETPTNGPATTSGLFLLAEAEFRLRRIGDLAALMLQPTAATVSRWGTLEAGSMADLALAFACAGDIATADDIAVRALDRADGLGRAAQDRMAAAWLARGIASYWRDELGAARAQLVKARCVGGNGFALSPLSVLFCVLVDCASGDEDHLADSSSALESYHQQGSYAGSWKDFHTIAKARIAEADGDVDGALALAAPLGAGGGAPLVDVLLAELLRRGGESRAAVICAKGMADRHRNRCLDASMSLTEALLAHAAGDEAQAHERIEHAVLLAESQSVLRPFTERRDELADLLIRHAVWGTSHESFIAARMARHADVPRHLRTRSYWTLTDREREVLAYMRSVMTAAEIADALYISVNTVKTHERSIYRKLGAAGRREAIKTAAERGIV</sequence>